<dbReference type="EMBL" id="QKYU01000030">
    <property type="protein sequence ID" value="PZW39301.1"/>
    <property type="molecule type" value="Genomic_DNA"/>
</dbReference>
<dbReference type="InterPro" id="IPR036866">
    <property type="entry name" value="RibonucZ/Hydroxyglut_hydro"/>
</dbReference>
<comment type="cofactor">
    <cofactor evidence="1">
        <name>Zn(2+)</name>
        <dbReference type="ChEBI" id="CHEBI:29105"/>
    </cofactor>
</comment>
<evidence type="ECO:0000313" key="7">
    <source>
        <dbReference type="EMBL" id="PZW39301.1"/>
    </source>
</evidence>
<dbReference type="GO" id="GO:0046872">
    <property type="term" value="F:metal ion binding"/>
    <property type="evidence" value="ECO:0007669"/>
    <property type="project" value="UniProtKB-KW"/>
</dbReference>
<accession>A0A2W7HXC0</accession>
<evidence type="ECO:0000256" key="2">
    <source>
        <dbReference type="ARBA" id="ARBA00007749"/>
    </source>
</evidence>
<keyword evidence="3" id="KW-0479">Metal-binding</keyword>
<protein>
    <submittedName>
        <fullName evidence="7">Glyoxylase-like metal-dependent hydrolase (Beta-lactamase superfamily II)</fullName>
    </submittedName>
</protein>
<dbReference type="CDD" id="cd07729">
    <property type="entry name" value="AHL_lactonase_MBL-fold"/>
    <property type="match status" value="1"/>
</dbReference>
<dbReference type="PANTHER" id="PTHR42978:SF7">
    <property type="entry name" value="METALLO-HYDROLASE RV2300C-RELATED"/>
    <property type="match status" value="1"/>
</dbReference>
<dbReference type="Gene3D" id="3.60.15.10">
    <property type="entry name" value="Ribonuclease Z/Hydroxyacylglutathione hydrolase-like"/>
    <property type="match status" value="1"/>
</dbReference>
<evidence type="ECO:0000256" key="4">
    <source>
        <dbReference type="ARBA" id="ARBA00022801"/>
    </source>
</evidence>
<evidence type="ECO:0000256" key="1">
    <source>
        <dbReference type="ARBA" id="ARBA00001947"/>
    </source>
</evidence>
<keyword evidence="5" id="KW-0862">Zinc</keyword>
<dbReference type="SMART" id="SM00849">
    <property type="entry name" value="Lactamase_B"/>
    <property type="match status" value="1"/>
</dbReference>
<dbReference type="AlphaFoldDB" id="A0A2W7HXC0"/>
<dbReference type="OrthoDB" id="9773738at2"/>
<dbReference type="Pfam" id="PF00753">
    <property type="entry name" value="Lactamase_B"/>
    <property type="match status" value="1"/>
</dbReference>
<evidence type="ECO:0000259" key="6">
    <source>
        <dbReference type="SMART" id="SM00849"/>
    </source>
</evidence>
<proteinExistence type="inferred from homology"/>
<dbReference type="RefSeq" id="WP_111400128.1">
    <property type="nucleotide sequence ID" value="NZ_QKYU01000030.1"/>
</dbReference>
<dbReference type="Proteomes" id="UP000249688">
    <property type="component" value="Unassembled WGS sequence"/>
</dbReference>
<evidence type="ECO:0000256" key="3">
    <source>
        <dbReference type="ARBA" id="ARBA00022723"/>
    </source>
</evidence>
<organism evidence="7 8">
    <name type="scientific">Humitalea rosea</name>
    <dbReference type="NCBI Taxonomy" id="990373"/>
    <lineage>
        <taxon>Bacteria</taxon>
        <taxon>Pseudomonadati</taxon>
        <taxon>Pseudomonadota</taxon>
        <taxon>Alphaproteobacteria</taxon>
        <taxon>Acetobacterales</taxon>
        <taxon>Roseomonadaceae</taxon>
        <taxon>Humitalea</taxon>
    </lineage>
</organism>
<keyword evidence="8" id="KW-1185">Reference proteome</keyword>
<dbReference type="PANTHER" id="PTHR42978">
    <property type="entry name" value="QUORUM-QUENCHING LACTONASE YTNP-RELATED-RELATED"/>
    <property type="match status" value="1"/>
</dbReference>
<dbReference type="InterPro" id="IPR001279">
    <property type="entry name" value="Metallo-B-lactamas"/>
</dbReference>
<comment type="similarity">
    <text evidence="2">Belongs to the metallo-beta-lactamase superfamily.</text>
</comment>
<comment type="caution">
    <text evidence="7">The sequence shown here is derived from an EMBL/GenBank/DDBJ whole genome shotgun (WGS) entry which is preliminary data.</text>
</comment>
<evidence type="ECO:0000256" key="5">
    <source>
        <dbReference type="ARBA" id="ARBA00022833"/>
    </source>
</evidence>
<evidence type="ECO:0000313" key="8">
    <source>
        <dbReference type="Proteomes" id="UP000249688"/>
    </source>
</evidence>
<name>A0A2W7HXC0_9PROT</name>
<dbReference type="InterPro" id="IPR051013">
    <property type="entry name" value="MBL_superfamily_lactonases"/>
</dbReference>
<sequence>MVQDDDIYEIHAVKYAENDRPAYKNFLDGDPHDNASMPLDYFVWAIVGKTRSFVLDTGFDAEVGAKRGRSLLRTPAEGLKMVGVDAATVADVVLSHMHYDHAGNHTMFPAARYHLQDREMAYCTGRCMCHLALRHPFEAADVTAMVGRVFEGRASFHDGAAEIAPGVSLHHVGGHSLGLQVMRVRTRRGWVVLASDASHFYANFEQGRPFPIVADVPQTLEGYAALHRLASSRHHIVPGHDPLVLARYPSSGPGLEGIAVRLDADPVGY</sequence>
<keyword evidence="4 7" id="KW-0378">Hydrolase</keyword>
<dbReference type="SUPFAM" id="SSF56281">
    <property type="entry name" value="Metallo-hydrolase/oxidoreductase"/>
    <property type="match status" value="1"/>
</dbReference>
<feature type="domain" description="Metallo-beta-lactamase" evidence="6">
    <location>
        <begin position="40"/>
        <end position="240"/>
    </location>
</feature>
<reference evidence="7 8" key="1">
    <citation type="submission" date="2018-06" db="EMBL/GenBank/DDBJ databases">
        <title>Genomic Encyclopedia of Archaeal and Bacterial Type Strains, Phase II (KMG-II): from individual species to whole genera.</title>
        <authorList>
            <person name="Goeker M."/>
        </authorList>
    </citation>
    <scope>NUCLEOTIDE SEQUENCE [LARGE SCALE GENOMIC DNA]</scope>
    <source>
        <strain evidence="7 8">DSM 24525</strain>
    </source>
</reference>
<dbReference type="GO" id="GO:0016787">
    <property type="term" value="F:hydrolase activity"/>
    <property type="evidence" value="ECO:0007669"/>
    <property type="project" value="UniProtKB-KW"/>
</dbReference>
<gene>
    <name evidence="7" type="ORF">C8P66_13036</name>
</gene>